<keyword evidence="4" id="KW-0378">Hydrolase</keyword>
<feature type="transmembrane region" description="Helical" evidence="7">
    <location>
        <begin position="178"/>
        <end position="199"/>
    </location>
</feature>
<organism evidence="9 10">
    <name type="scientific">Tessaracoccus defluvii</name>
    <dbReference type="NCBI Taxonomy" id="1285901"/>
    <lineage>
        <taxon>Bacteria</taxon>
        <taxon>Bacillati</taxon>
        <taxon>Actinomycetota</taxon>
        <taxon>Actinomycetes</taxon>
        <taxon>Propionibacteriales</taxon>
        <taxon>Propionibacteriaceae</taxon>
        <taxon>Tessaracoccus</taxon>
    </lineage>
</organism>
<feature type="transmembrane region" description="Helical" evidence="7">
    <location>
        <begin position="122"/>
        <end position="143"/>
    </location>
</feature>
<dbReference type="SMART" id="SM00014">
    <property type="entry name" value="acidPPc"/>
    <property type="match status" value="1"/>
</dbReference>
<feature type="transmembrane region" description="Helical" evidence="7">
    <location>
        <begin position="48"/>
        <end position="72"/>
    </location>
</feature>
<accession>A0A7H0H3M5</accession>
<keyword evidence="5 7" id="KW-1133">Transmembrane helix</keyword>
<dbReference type="InterPro" id="IPR017438">
    <property type="entry name" value="ATP-NAD_kinase_N"/>
</dbReference>
<evidence type="ECO:0000256" key="3">
    <source>
        <dbReference type="ARBA" id="ARBA00022692"/>
    </source>
</evidence>
<feature type="transmembrane region" description="Helical" evidence="7">
    <location>
        <begin position="150"/>
        <end position="172"/>
    </location>
</feature>
<dbReference type="GO" id="GO:0016787">
    <property type="term" value="F:hydrolase activity"/>
    <property type="evidence" value="ECO:0007669"/>
    <property type="project" value="UniProtKB-KW"/>
</dbReference>
<dbReference type="AlphaFoldDB" id="A0A7H0H3M5"/>
<dbReference type="Gene3D" id="2.60.200.40">
    <property type="match status" value="1"/>
</dbReference>
<dbReference type="InterPro" id="IPR045540">
    <property type="entry name" value="YegS/DAGK_C"/>
</dbReference>
<evidence type="ECO:0000256" key="6">
    <source>
        <dbReference type="ARBA" id="ARBA00023136"/>
    </source>
</evidence>
<dbReference type="SUPFAM" id="SSF48317">
    <property type="entry name" value="Acid phosphatase/Vanadium-dependent haloperoxidase"/>
    <property type="match status" value="1"/>
</dbReference>
<reference evidence="9 10" key="1">
    <citation type="submission" date="2020-08" db="EMBL/GenBank/DDBJ databases">
        <title>Genome sequence of Tessaracoccus defluvii JCM 17540T.</title>
        <authorList>
            <person name="Hyun D.-W."/>
            <person name="Bae J.-W."/>
        </authorList>
    </citation>
    <scope>NUCLEOTIDE SEQUENCE [LARGE SCALE GENOMIC DNA]</scope>
    <source>
        <strain evidence="9 10">JCM 17540</strain>
    </source>
</reference>
<dbReference type="RefSeq" id="WP_187720277.1">
    <property type="nucleotide sequence ID" value="NZ_BAABBL010000007.1"/>
</dbReference>
<dbReference type="KEGG" id="tdf:H9L22_12885"/>
<proteinExistence type="predicted"/>
<sequence length="504" mass="51509">MLRRAVPSLVTLLTGVFVAAWTLALPTVIDVWWPWPAPVAGARAGTVALVWGMVLQPVVAYLAMLGLVVVLVRRRWRELAASLLLAGVLTVTLTTVVKHVVARQRPVTDWLGGLHADASFPSGHASAAVALAIAATQFTWAVTRRRRPTVVAGVVGGLIAAAVMAGRLVLGVHHVSDVLGGGLVAAFCAPLAGVLTGAWRTGAPPAGRPRRLVVVWHPDRVRGRVGLERFLASEAARRGFPAPRWVATSPDDPGAGPAAAALADGADVVVALGGDGTVREVLTALAGSPAAAAVLPAGTGNLLAKNLGIPLDAPRACRLALDAAARPLDLLRVEVPGHTARLAAVLAGAGSDAAVLEDTSERAKTAGGPLGYVLAGFRHLRAAPFTATVTVDGELSVVEASLVAVGNVGLLHPGVALLPAADPSDGRLDVLIASPRGRGDVLAMIGGVLAGRRTQQRVTRLSGTRLRFELSAPTPFQVDGDVVGHVTAAEIAVVPGAVSVIRPA</sequence>
<evidence type="ECO:0000256" key="5">
    <source>
        <dbReference type="ARBA" id="ARBA00022989"/>
    </source>
</evidence>
<evidence type="ECO:0000313" key="9">
    <source>
        <dbReference type="EMBL" id="QNP55141.1"/>
    </source>
</evidence>
<dbReference type="Pfam" id="PF00781">
    <property type="entry name" value="DAGK_cat"/>
    <property type="match status" value="1"/>
</dbReference>
<dbReference type="SUPFAM" id="SSF111331">
    <property type="entry name" value="NAD kinase/diacylglycerol kinase-like"/>
    <property type="match status" value="1"/>
</dbReference>
<evidence type="ECO:0000313" key="10">
    <source>
        <dbReference type="Proteomes" id="UP000516117"/>
    </source>
</evidence>
<evidence type="ECO:0000256" key="4">
    <source>
        <dbReference type="ARBA" id="ARBA00022801"/>
    </source>
</evidence>
<dbReference type="SMART" id="SM00046">
    <property type="entry name" value="DAGKc"/>
    <property type="match status" value="1"/>
</dbReference>
<evidence type="ECO:0000256" key="1">
    <source>
        <dbReference type="ARBA" id="ARBA00004651"/>
    </source>
</evidence>
<name>A0A7H0H3M5_9ACTN</name>
<dbReference type="PANTHER" id="PTHR14969:SF62">
    <property type="entry name" value="DECAPRENYLPHOSPHORYL-5-PHOSPHORIBOSE PHOSPHATASE RV3807C-RELATED"/>
    <property type="match status" value="1"/>
</dbReference>
<evidence type="ECO:0000256" key="2">
    <source>
        <dbReference type="ARBA" id="ARBA00022475"/>
    </source>
</evidence>
<feature type="transmembrane region" description="Helical" evidence="7">
    <location>
        <begin position="79"/>
        <end position="102"/>
    </location>
</feature>
<dbReference type="PANTHER" id="PTHR14969">
    <property type="entry name" value="SPHINGOSINE-1-PHOSPHATE PHOSPHOHYDROLASE"/>
    <property type="match status" value="1"/>
</dbReference>
<dbReference type="Gene3D" id="3.40.50.10330">
    <property type="entry name" value="Probable inorganic polyphosphate/atp-NAD kinase, domain 1"/>
    <property type="match status" value="1"/>
</dbReference>
<dbReference type="InterPro" id="IPR036938">
    <property type="entry name" value="PAP2/HPO_sf"/>
</dbReference>
<keyword evidence="3 7" id="KW-0812">Transmembrane</keyword>
<comment type="subcellular location">
    <subcellularLocation>
        <location evidence="1">Cell membrane</location>
        <topology evidence="1">Multi-pass membrane protein</topology>
    </subcellularLocation>
</comment>
<keyword evidence="10" id="KW-1185">Reference proteome</keyword>
<dbReference type="Pfam" id="PF01569">
    <property type="entry name" value="PAP2"/>
    <property type="match status" value="1"/>
</dbReference>
<protein>
    <submittedName>
        <fullName evidence="9">Phosphatase PAP2 family protein</fullName>
    </submittedName>
</protein>
<keyword evidence="2" id="KW-1003">Cell membrane</keyword>
<dbReference type="InterPro" id="IPR000326">
    <property type="entry name" value="PAP2/HPO"/>
</dbReference>
<evidence type="ECO:0000259" key="8">
    <source>
        <dbReference type="PROSITE" id="PS50146"/>
    </source>
</evidence>
<dbReference type="Gene3D" id="1.20.144.10">
    <property type="entry name" value="Phosphatidic acid phosphatase type 2/haloperoxidase"/>
    <property type="match status" value="1"/>
</dbReference>
<dbReference type="Pfam" id="PF19279">
    <property type="entry name" value="YegS_C"/>
    <property type="match status" value="1"/>
</dbReference>
<gene>
    <name evidence="9" type="ORF">H9L22_12885</name>
</gene>
<dbReference type="PROSITE" id="PS50146">
    <property type="entry name" value="DAGK"/>
    <property type="match status" value="1"/>
</dbReference>
<evidence type="ECO:0000256" key="7">
    <source>
        <dbReference type="SAM" id="Phobius"/>
    </source>
</evidence>
<dbReference type="GO" id="GO:0016301">
    <property type="term" value="F:kinase activity"/>
    <property type="evidence" value="ECO:0007669"/>
    <property type="project" value="InterPro"/>
</dbReference>
<dbReference type="EMBL" id="CP060789">
    <property type="protein sequence ID" value="QNP55141.1"/>
    <property type="molecule type" value="Genomic_DNA"/>
</dbReference>
<keyword evidence="6 7" id="KW-0472">Membrane</keyword>
<dbReference type="GO" id="GO:0005886">
    <property type="term" value="C:plasma membrane"/>
    <property type="evidence" value="ECO:0007669"/>
    <property type="project" value="UniProtKB-SubCell"/>
</dbReference>
<dbReference type="InterPro" id="IPR001206">
    <property type="entry name" value="Diacylglycerol_kinase_cat_dom"/>
</dbReference>
<feature type="domain" description="DAGKc" evidence="8">
    <location>
        <begin position="207"/>
        <end position="337"/>
    </location>
</feature>
<dbReference type="InterPro" id="IPR016064">
    <property type="entry name" value="NAD/diacylglycerol_kinase_sf"/>
</dbReference>
<dbReference type="Proteomes" id="UP000516117">
    <property type="component" value="Chromosome"/>
</dbReference>